<name>A0A4R5QG04_9PROT</name>
<keyword evidence="3" id="KW-1185">Reference proteome</keyword>
<comment type="caution">
    <text evidence="2">The sequence shown here is derived from an EMBL/GenBank/DDBJ whole genome shotgun (WGS) entry which is preliminary data.</text>
</comment>
<proteinExistence type="predicted"/>
<evidence type="ECO:0000313" key="3">
    <source>
        <dbReference type="Proteomes" id="UP000295096"/>
    </source>
</evidence>
<accession>A0A4R5QG04</accession>
<dbReference type="EMBL" id="SMSJ01000014">
    <property type="protein sequence ID" value="TDH62190.1"/>
    <property type="molecule type" value="Genomic_DNA"/>
</dbReference>
<organism evidence="2 3">
    <name type="scientific">Dankookia rubra</name>
    <dbReference type="NCBI Taxonomy" id="1442381"/>
    <lineage>
        <taxon>Bacteria</taxon>
        <taxon>Pseudomonadati</taxon>
        <taxon>Pseudomonadota</taxon>
        <taxon>Alphaproteobacteria</taxon>
        <taxon>Acetobacterales</taxon>
        <taxon>Roseomonadaceae</taxon>
        <taxon>Dankookia</taxon>
    </lineage>
</organism>
<reference evidence="2 3" key="1">
    <citation type="journal article" date="2016" name="J. Microbiol.">
        <title>Dankookia rubra gen. nov., sp. nov., an alphaproteobacterium isolated from sediment of a shallow stream.</title>
        <authorList>
            <person name="Kim W.H."/>
            <person name="Kim D.H."/>
            <person name="Kang K."/>
            <person name="Ahn T.Y."/>
        </authorList>
    </citation>
    <scope>NUCLEOTIDE SEQUENCE [LARGE SCALE GENOMIC DNA]</scope>
    <source>
        <strain evidence="2 3">JCM30602</strain>
    </source>
</reference>
<dbReference type="InterPro" id="IPR009506">
    <property type="entry name" value="YjiS-like"/>
</dbReference>
<sequence length="61" mass="7132">MRLAGIWSARVPWSPLRSLRHWYRERQTTAALLSLDDAQLKDIGIYRGEIPWLVRKQLDAG</sequence>
<evidence type="ECO:0000313" key="2">
    <source>
        <dbReference type="EMBL" id="TDH62190.1"/>
    </source>
</evidence>
<dbReference type="AlphaFoldDB" id="A0A4R5QG04"/>
<dbReference type="Proteomes" id="UP000295096">
    <property type="component" value="Unassembled WGS sequence"/>
</dbReference>
<dbReference type="OrthoDB" id="8116725at2"/>
<dbReference type="Pfam" id="PF06568">
    <property type="entry name" value="YjiS-like"/>
    <property type="match status" value="1"/>
</dbReference>
<protein>
    <submittedName>
        <fullName evidence="2">DUF1127 domain-containing protein</fullName>
    </submittedName>
</protein>
<feature type="domain" description="YjiS-like" evidence="1">
    <location>
        <begin position="17"/>
        <end position="50"/>
    </location>
</feature>
<gene>
    <name evidence="2" type="ORF">E2C06_13470</name>
</gene>
<evidence type="ECO:0000259" key="1">
    <source>
        <dbReference type="Pfam" id="PF06568"/>
    </source>
</evidence>